<dbReference type="InterPro" id="IPR007543">
    <property type="entry name" value="LptD_C"/>
</dbReference>
<dbReference type="PANTHER" id="PTHR30189">
    <property type="entry name" value="LPS-ASSEMBLY PROTEIN"/>
    <property type="match status" value="1"/>
</dbReference>
<evidence type="ECO:0000313" key="3">
    <source>
        <dbReference type="EMBL" id="MBP5855607.1"/>
    </source>
</evidence>
<keyword evidence="1" id="KW-0472">Membrane</keyword>
<comment type="caution">
    <text evidence="1">Lacks conserved residue(s) required for the propagation of feature annotation.</text>
</comment>
<reference evidence="3" key="1">
    <citation type="submission" date="2021-04" db="EMBL/GenBank/DDBJ databases">
        <authorList>
            <person name="Zhang D.-C."/>
        </authorList>
    </citation>
    <scope>NUCLEOTIDE SEQUENCE</scope>
    <source>
        <strain evidence="3">CGMCC 1.15697</strain>
    </source>
</reference>
<evidence type="ECO:0000256" key="1">
    <source>
        <dbReference type="HAMAP-Rule" id="MF_01411"/>
    </source>
</evidence>
<keyword evidence="1" id="KW-0998">Cell outer membrane</keyword>
<evidence type="ECO:0000313" key="4">
    <source>
        <dbReference type="Proteomes" id="UP000672602"/>
    </source>
</evidence>
<dbReference type="AlphaFoldDB" id="A0A8J7S4R3"/>
<name>A0A8J7S4R3_9PROT</name>
<dbReference type="GO" id="GO:0043165">
    <property type="term" value="P:Gram-negative-bacterium-type cell outer membrane assembly"/>
    <property type="evidence" value="ECO:0007669"/>
    <property type="project" value="UniProtKB-UniRule"/>
</dbReference>
<dbReference type="HAMAP" id="MF_01411">
    <property type="entry name" value="LPS_assembly_LptD"/>
    <property type="match status" value="1"/>
</dbReference>
<dbReference type="Pfam" id="PF04453">
    <property type="entry name" value="LptD"/>
    <property type="match status" value="1"/>
</dbReference>
<dbReference type="EMBL" id="JAGMWN010000001">
    <property type="protein sequence ID" value="MBP5855607.1"/>
    <property type="molecule type" value="Genomic_DNA"/>
</dbReference>
<accession>A0A8J7S4R3</accession>
<dbReference type="GO" id="GO:1990351">
    <property type="term" value="C:transporter complex"/>
    <property type="evidence" value="ECO:0007669"/>
    <property type="project" value="TreeGrafter"/>
</dbReference>
<dbReference type="RefSeq" id="WP_210680186.1">
    <property type="nucleotide sequence ID" value="NZ_JAGMWN010000001.1"/>
</dbReference>
<comment type="subunit">
    <text evidence="1">Component of the lipopolysaccharide transport and assembly complex.</text>
</comment>
<sequence>MAALGIAVFGAALLPSPLPPGLAGDTGAAWAQQSDPVSLSQSEETLFRADEIINHGDIGVTVLRGNVEIAQGDYVLTADTVSYNREADTLTASGDVVMLQPDGTVVFSTYLEVTSDGFKNGVIENIRILLAQDARIAANAARRSDGNRTEMAKAVYSPCDICREDPSSDPLWQLKARRITHNEEEYLLQYEDAWLEFAGLPVLYAPYFQHYDSRVERKSGFLIPSFGSTTGLDRFVQPRYFWAMSEDKDLTVEPIIGSNGDVIAAAKYRQRFNRGYLNTDFSIGELGPVLDVNGDEGIAGEEKLDGRTIRGHIRAEGEYHINETWRAGLNVNRLTDESYGRAYPLFDLPGTQAVSTARLEGFRRRNYANVEMLSIQSLRTDPGPNFREQDVVPRASYSGRGEADSFGGRWQFDADARFLAVENDDDLHRLSLNPGYGFSKTSPLGFKWDGQATVHANGYVIERDVNRAPGEDKAYEFEGTVVPKASSQLSYPFVRYSESTTQTVTPILFGTLAPNVDPPDSITFEDTTRFELDEINVLSHDRLKGNDAIDSGSRLAAALRYDLNWGDYLFNATLARTLASNDNEDLDRRTNIGWYKNDWVGSIGMEHADYGSISYSFRTDDLGFQEARRQTVNWSVGPSYLRTNGNYTFVDNAAFGTTTPDSEFYSLGFSGSAGNWLYSASINHDITADTTRSYAASFGWVNECLYVRGTFSRAYTVVNGRNQTLDGVLVTLSLKTLGEYDIVF</sequence>
<keyword evidence="4" id="KW-1185">Reference proteome</keyword>
<dbReference type="Proteomes" id="UP000672602">
    <property type="component" value="Unassembled WGS sequence"/>
</dbReference>
<dbReference type="InterPro" id="IPR020889">
    <property type="entry name" value="LipoPS_assembly_LptD"/>
</dbReference>
<dbReference type="GO" id="GO:0009279">
    <property type="term" value="C:cell outer membrane"/>
    <property type="evidence" value="ECO:0007669"/>
    <property type="project" value="UniProtKB-SubCell"/>
</dbReference>
<proteinExistence type="inferred from homology"/>
<comment type="subcellular location">
    <subcellularLocation>
        <location evidence="1">Cell outer membrane</location>
    </subcellularLocation>
</comment>
<organism evidence="3 4">
    <name type="scientific">Marivibrio halodurans</name>
    <dbReference type="NCBI Taxonomy" id="2039722"/>
    <lineage>
        <taxon>Bacteria</taxon>
        <taxon>Pseudomonadati</taxon>
        <taxon>Pseudomonadota</taxon>
        <taxon>Alphaproteobacteria</taxon>
        <taxon>Rhodospirillales</taxon>
        <taxon>Rhodospirillaceae</taxon>
        <taxon>Marivibrio</taxon>
    </lineage>
</organism>
<comment type="similarity">
    <text evidence="1">Belongs to the LptD family.</text>
</comment>
<dbReference type="GO" id="GO:0015920">
    <property type="term" value="P:lipopolysaccharide transport"/>
    <property type="evidence" value="ECO:0007669"/>
    <property type="project" value="InterPro"/>
</dbReference>
<dbReference type="Gene3D" id="2.60.450.10">
    <property type="entry name" value="Lipopolysaccharide (LPS) transport protein A like domain"/>
    <property type="match status" value="1"/>
</dbReference>
<keyword evidence="1" id="KW-0732">Signal</keyword>
<evidence type="ECO:0000259" key="2">
    <source>
        <dbReference type="Pfam" id="PF04453"/>
    </source>
</evidence>
<comment type="function">
    <text evidence="1">Involved in the assembly of lipopolysaccharide (LPS) at the surface of the outer membrane.</text>
</comment>
<dbReference type="InterPro" id="IPR050218">
    <property type="entry name" value="LptD"/>
</dbReference>
<comment type="caution">
    <text evidence="3">The sequence shown here is derived from an EMBL/GenBank/DDBJ whole genome shotgun (WGS) entry which is preliminary data.</text>
</comment>
<gene>
    <name evidence="1" type="primary">lptD</name>
    <name evidence="3" type="ORF">KAJ83_01195</name>
</gene>
<protein>
    <recommendedName>
        <fullName evidence="1">LPS-assembly protein LptD</fullName>
    </recommendedName>
</protein>
<feature type="domain" description="LptD C-terminal" evidence="2">
    <location>
        <begin position="308"/>
        <end position="670"/>
    </location>
</feature>
<dbReference type="PANTHER" id="PTHR30189:SF1">
    <property type="entry name" value="LPS-ASSEMBLY PROTEIN LPTD"/>
    <property type="match status" value="1"/>
</dbReference>